<dbReference type="PANTHER" id="PTHR43877">
    <property type="entry name" value="AMINOALKYLPHOSPHONATE N-ACETYLTRANSFERASE-RELATED-RELATED"/>
    <property type="match status" value="1"/>
</dbReference>
<gene>
    <name evidence="4" type="ORF">ACFQGB_18515</name>
</gene>
<dbReference type="CDD" id="cd04301">
    <property type="entry name" value="NAT_SF"/>
    <property type="match status" value="1"/>
</dbReference>
<evidence type="ECO:0000259" key="3">
    <source>
        <dbReference type="PROSITE" id="PS51186"/>
    </source>
</evidence>
<evidence type="ECO:0000313" key="5">
    <source>
        <dbReference type="Proteomes" id="UP001596395"/>
    </source>
</evidence>
<dbReference type="AlphaFoldDB" id="A0ABD5VLH0"/>
<dbReference type="InterPro" id="IPR016181">
    <property type="entry name" value="Acyl_CoA_acyltransferase"/>
</dbReference>
<keyword evidence="2 4" id="KW-0012">Acyltransferase</keyword>
<feature type="domain" description="N-acetyltransferase" evidence="3">
    <location>
        <begin position="12"/>
        <end position="178"/>
    </location>
</feature>
<protein>
    <submittedName>
        <fullName evidence="4">GNAT family N-acetyltransferase</fullName>
        <ecNumber evidence="4">2.3.-.-</ecNumber>
    </submittedName>
</protein>
<dbReference type="EC" id="2.3.-.-" evidence="4"/>
<evidence type="ECO:0000256" key="1">
    <source>
        <dbReference type="ARBA" id="ARBA00022679"/>
    </source>
</evidence>
<organism evidence="4 5">
    <name type="scientific">Halorubellus litoreus</name>
    <dbReference type="NCBI Taxonomy" id="755308"/>
    <lineage>
        <taxon>Archaea</taxon>
        <taxon>Methanobacteriati</taxon>
        <taxon>Methanobacteriota</taxon>
        <taxon>Stenosarchaea group</taxon>
        <taxon>Halobacteria</taxon>
        <taxon>Halobacteriales</taxon>
        <taxon>Halorubellaceae</taxon>
        <taxon>Halorubellus</taxon>
    </lineage>
</organism>
<dbReference type="SUPFAM" id="SSF55729">
    <property type="entry name" value="Acyl-CoA N-acyltransferases (Nat)"/>
    <property type="match status" value="2"/>
</dbReference>
<name>A0ABD5VLH0_9EURY</name>
<dbReference type="PROSITE" id="PS51186">
    <property type="entry name" value="GNAT"/>
    <property type="match status" value="1"/>
</dbReference>
<sequence length="353" mass="38379">MSIDSQPADDAFDVRPATADDGDELAALYANSPDTGDIGMAPRFKIDPYVAYTEIDPATDTHGIVAETRDGDLAGAGFVSFTDARVGGEIRPMAYLVGLAVHEEYRGRGLGKRLAAERVQYAEDHRGDDCVVFAQIQTGNEPSKAVAETWADGFPYQTVMVPMQPLDEAPRRDEYTVRPVTDAEHDTVVRETDEFYADAELYAPHTVDELRQRLAESPIGEPIADYFVVVSEGELVAGAGVINSHKLMWNKLETLPPELEDADELPPAFPESREIKPTGIADLWYAPGHEAAGEALIESIRAHPDVGNRIGIGIDPDGPVGRIVDTGGQTWDTYIAVRGLEDPMEETFVAPSI</sequence>
<keyword evidence="1 4" id="KW-0808">Transferase</keyword>
<dbReference type="Gene3D" id="3.40.630.30">
    <property type="match status" value="1"/>
</dbReference>
<accession>A0ABD5VLH0</accession>
<dbReference type="EMBL" id="JBHSXN010000004">
    <property type="protein sequence ID" value="MFC6954866.1"/>
    <property type="molecule type" value="Genomic_DNA"/>
</dbReference>
<dbReference type="Proteomes" id="UP001596395">
    <property type="component" value="Unassembled WGS sequence"/>
</dbReference>
<dbReference type="Pfam" id="PF00583">
    <property type="entry name" value="Acetyltransf_1"/>
    <property type="match status" value="1"/>
</dbReference>
<dbReference type="RefSeq" id="WP_336351809.1">
    <property type="nucleotide sequence ID" value="NZ_JAZAQL010000004.1"/>
</dbReference>
<keyword evidence="5" id="KW-1185">Reference proteome</keyword>
<evidence type="ECO:0000256" key="2">
    <source>
        <dbReference type="ARBA" id="ARBA00023315"/>
    </source>
</evidence>
<comment type="caution">
    <text evidence="4">The sequence shown here is derived from an EMBL/GenBank/DDBJ whole genome shotgun (WGS) entry which is preliminary data.</text>
</comment>
<evidence type="ECO:0000313" key="4">
    <source>
        <dbReference type="EMBL" id="MFC6954866.1"/>
    </source>
</evidence>
<proteinExistence type="predicted"/>
<dbReference type="InterPro" id="IPR050832">
    <property type="entry name" value="Bact_Acetyltransf"/>
</dbReference>
<dbReference type="GO" id="GO:0016746">
    <property type="term" value="F:acyltransferase activity"/>
    <property type="evidence" value="ECO:0007669"/>
    <property type="project" value="UniProtKB-KW"/>
</dbReference>
<dbReference type="InterPro" id="IPR000182">
    <property type="entry name" value="GNAT_dom"/>
</dbReference>
<reference evidence="4 5" key="1">
    <citation type="journal article" date="2019" name="Int. J. Syst. Evol. Microbiol.">
        <title>The Global Catalogue of Microorganisms (GCM) 10K type strain sequencing project: providing services to taxonomists for standard genome sequencing and annotation.</title>
        <authorList>
            <consortium name="The Broad Institute Genomics Platform"/>
            <consortium name="The Broad Institute Genome Sequencing Center for Infectious Disease"/>
            <person name="Wu L."/>
            <person name="Ma J."/>
        </authorList>
    </citation>
    <scope>NUCLEOTIDE SEQUENCE [LARGE SCALE GENOMIC DNA]</scope>
    <source>
        <strain evidence="4 5">GX26</strain>
    </source>
</reference>